<feature type="transmembrane region" description="Helical" evidence="2">
    <location>
        <begin position="331"/>
        <end position="352"/>
    </location>
</feature>
<feature type="region of interest" description="Disordered" evidence="1">
    <location>
        <begin position="1"/>
        <end position="57"/>
    </location>
</feature>
<evidence type="ECO:0000256" key="2">
    <source>
        <dbReference type="SAM" id="Phobius"/>
    </source>
</evidence>
<protein>
    <submittedName>
        <fullName evidence="3">Uncharacterized protein</fullName>
    </submittedName>
</protein>
<keyword evidence="4" id="KW-1185">Reference proteome</keyword>
<sequence length="848" mass="91867">MAQTTNGDDGLHTSGIEPRRAVVTSRTLHLTTTKMARRREDGTREVPSSADHAKDGNAQYLAPLTDVVSCRRVDAGGKPVADARPAEDDTAGCCIHPGAKVSISGRHARWRCTRAETIAVTWSDRRSCLSCIFSPEFTMKRLLCRHEVRESTDCLVSHILGTSSKAPVLLSVSGRMYPILNVHAAHEDLCLTASQHATSQHQQEALISGIQAARGAGEDAAAEAGFITCLEPIGTASRVLGLETLRAHRQVHNGSNQMLGLERSEKATVYTIIVVIMITGHSLTDVYISVTGNISGLPYAISYAVLVTQAFLVCLAGLIDLDNFSLSLISFIWVVMYISQTVVIVCASSAAVRSARKTVYIVQNLLLKQGIDDEAPVELTSSLTMIRLVIWREIRLFPTRSCVDSHGNGMKLESRYTEPTTSAYRHAQTEEEHCTIARAGDGHLYAKALLGDVKGAASTVERNVEGARVFEAELVARSGHQTALDRATYAPSEVRLQTAPTPPRRVIGPGSAPNTDGARMDNACSSLPELGAVNITLAGPRCCISRGVAFHGRSKVEICKSPTAESNSWNWTRIDLQLESNPEGSPQLACPPRVELGRLSIAGWSAWAVSLLASHQVETGSVADRLLPDFRMWESCRTMALKDGTSSCGDVVVRLFASHQGEPTSVPSEIAPGLPHVTIAPDDADDQRRFDYAPLTWTKRVRLRAWSLPDFRTWESCRAMSLVGVFSSGTSRFPRPCIMALPYPALASPSSPQYHDVKRRTNLSTPTSDMGRGGLVVRLLASHQGEPSSVSSEVAPGLSYVRIEPNDANDQRVYSGISRLPRPCIPALLYPHLASHPSALKTTILIAN</sequence>
<name>A0ABQ9ICP1_9NEOP</name>
<feature type="transmembrane region" description="Helical" evidence="2">
    <location>
        <begin position="300"/>
        <end position="319"/>
    </location>
</feature>
<dbReference type="EMBL" id="JARBHB010000002">
    <property type="protein sequence ID" value="KAJ8893980.1"/>
    <property type="molecule type" value="Genomic_DNA"/>
</dbReference>
<keyword evidence="2" id="KW-1133">Transmembrane helix</keyword>
<evidence type="ECO:0000313" key="4">
    <source>
        <dbReference type="Proteomes" id="UP001159363"/>
    </source>
</evidence>
<keyword evidence="2" id="KW-0812">Transmembrane</keyword>
<reference evidence="3 4" key="1">
    <citation type="submission" date="2023-02" db="EMBL/GenBank/DDBJ databases">
        <title>LHISI_Scaffold_Assembly.</title>
        <authorList>
            <person name="Stuart O.P."/>
            <person name="Cleave R."/>
            <person name="Magrath M.J.L."/>
            <person name="Mikheyev A.S."/>
        </authorList>
    </citation>
    <scope>NUCLEOTIDE SEQUENCE [LARGE SCALE GENOMIC DNA]</scope>
    <source>
        <strain evidence="3">Daus_M_001</strain>
        <tissue evidence="3">Leg muscle</tissue>
    </source>
</reference>
<accession>A0ABQ9ICP1</accession>
<gene>
    <name evidence="3" type="ORF">PR048_006581</name>
</gene>
<dbReference type="Proteomes" id="UP001159363">
    <property type="component" value="Chromosome 2"/>
</dbReference>
<feature type="compositionally biased region" description="Polar residues" evidence="1">
    <location>
        <begin position="24"/>
        <end position="34"/>
    </location>
</feature>
<keyword evidence="2" id="KW-0472">Membrane</keyword>
<evidence type="ECO:0000313" key="3">
    <source>
        <dbReference type="EMBL" id="KAJ8893980.1"/>
    </source>
</evidence>
<feature type="region of interest" description="Disordered" evidence="1">
    <location>
        <begin position="499"/>
        <end position="518"/>
    </location>
</feature>
<comment type="caution">
    <text evidence="3">The sequence shown here is derived from an EMBL/GenBank/DDBJ whole genome shotgun (WGS) entry which is preliminary data.</text>
</comment>
<evidence type="ECO:0000256" key="1">
    <source>
        <dbReference type="SAM" id="MobiDB-lite"/>
    </source>
</evidence>
<proteinExistence type="predicted"/>
<feature type="transmembrane region" description="Helical" evidence="2">
    <location>
        <begin position="267"/>
        <end position="288"/>
    </location>
</feature>
<organism evidence="3 4">
    <name type="scientific">Dryococelus australis</name>
    <dbReference type="NCBI Taxonomy" id="614101"/>
    <lineage>
        <taxon>Eukaryota</taxon>
        <taxon>Metazoa</taxon>
        <taxon>Ecdysozoa</taxon>
        <taxon>Arthropoda</taxon>
        <taxon>Hexapoda</taxon>
        <taxon>Insecta</taxon>
        <taxon>Pterygota</taxon>
        <taxon>Neoptera</taxon>
        <taxon>Polyneoptera</taxon>
        <taxon>Phasmatodea</taxon>
        <taxon>Verophasmatodea</taxon>
        <taxon>Anareolatae</taxon>
        <taxon>Phasmatidae</taxon>
        <taxon>Eurycanthinae</taxon>
        <taxon>Dryococelus</taxon>
    </lineage>
</organism>